<sequence>MAAGLENVGVGVCINTCTCACRCVLLCLCPYARAQQNDIGCLGRPLVNECRPSSALCVDFSAAERDGRVLLLTCFGHPSLARIHLPRPTQIAEETSRLSDRD</sequence>
<dbReference type="EMBL" id="JARK01001436">
    <property type="protein sequence ID" value="EYC02397.1"/>
    <property type="molecule type" value="Genomic_DNA"/>
</dbReference>
<reference evidence="3" key="1">
    <citation type="journal article" date="2015" name="Nat. Genet.">
        <title>The genome and transcriptome of the zoonotic hookworm Ancylostoma ceylanicum identify infection-specific gene families.</title>
        <authorList>
            <person name="Schwarz E.M."/>
            <person name="Hu Y."/>
            <person name="Antoshechkin I."/>
            <person name="Miller M.M."/>
            <person name="Sternberg P.W."/>
            <person name="Aroian R.V."/>
        </authorList>
    </citation>
    <scope>NUCLEOTIDE SEQUENCE</scope>
    <source>
        <strain evidence="3">HY135</strain>
    </source>
</reference>
<evidence type="ECO:0000256" key="1">
    <source>
        <dbReference type="SAM" id="SignalP"/>
    </source>
</evidence>
<dbReference type="Proteomes" id="UP000024635">
    <property type="component" value="Unassembled WGS sequence"/>
</dbReference>
<feature type="signal peptide" evidence="1">
    <location>
        <begin position="1"/>
        <end position="34"/>
    </location>
</feature>
<gene>
    <name evidence="2" type="primary">Acey_s0100.g3273</name>
    <name evidence="2" type="ORF">Y032_0100g3273</name>
</gene>
<proteinExistence type="predicted"/>
<protein>
    <recommendedName>
        <fullName evidence="4">Secreted protein</fullName>
    </recommendedName>
</protein>
<name>A0A016TIB2_9BILA</name>
<comment type="caution">
    <text evidence="2">The sequence shown here is derived from an EMBL/GenBank/DDBJ whole genome shotgun (WGS) entry which is preliminary data.</text>
</comment>
<keyword evidence="1" id="KW-0732">Signal</keyword>
<keyword evidence="3" id="KW-1185">Reference proteome</keyword>
<evidence type="ECO:0000313" key="3">
    <source>
        <dbReference type="Proteomes" id="UP000024635"/>
    </source>
</evidence>
<evidence type="ECO:0008006" key="4">
    <source>
        <dbReference type="Google" id="ProtNLM"/>
    </source>
</evidence>
<organism evidence="2 3">
    <name type="scientific">Ancylostoma ceylanicum</name>
    <dbReference type="NCBI Taxonomy" id="53326"/>
    <lineage>
        <taxon>Eukaryota</taxon>
        <taxon>Metazoa</taxon>
        <taxon>Ecdysozoa</taxon>
        <taxon>Nematoda</taxon>
        <taxon>Chromadorea</taxon>
        <taxon>Rhabditida</taxon>
        <taxon>Rhabditina</taxon>
        <taxon>Rhabditomorpha</taxon>
        <taxon>Strongyloidea</taxon>
        <taxon>Ancylostomatidae</taxon>
        <taxon>Ancylostomatinae</taxon>
        <taxon>Ancylostoma</taxon>
    </lineage>
</organism>
<evidence type="ECO:0000313" key="2">
    <source>
        <dbReference type="EMBL" id="EYC02397.1"/>
    </source>
</evidence>
<accession>A0A016TIB2</accession>
<dbReference type="AlphaFoldDB" id="A0A016TIB2"/>
<feature type="chain" id="PRO_5001488029" description="Secreted protein" evidence="1">
    <location>
        <begin position="35"/>
        <end position="102"/>
    </location>
</feature>